<dbReference type="Proteomes" id="UP000626092">
    <property type="component" value="Unassembled WGS sequence"/>
</dbReference>
<evidence type="ECO:0000256" key="3">
    <source>
        <dbReference type="ARBA" id="ARBA00022827"/>
    </source>
</evidence>
<protein>
    <submittedName>
        <fullName evidence="4">Uncharacterized protein</fullName>
    </submittedName>
</protein>
<dbReference type="Gene3D" id="3.50.50.60">
    <property type="entry name" value="FAD/NAD(P)-binding domain"/>
    <property type="match status" value="1"/>
</dbReference>
<dbReference type="Gene3D" id="3.30.410.40">
    <property type="match status" value="1"/>
</dbReference>
<evidence type="ECO:0000256" key="2">
    <source>
        <dbReference type="ARBA" id="ARBA00022630"/>
    </source>
</evidence>
<sequence>MTLKRWVVESGADTYNGFSLDHLLGTKIGGSSFDSSGRHHSAGDLLSHAKTSIIRFAVHASVERVLVASDSANAGAKQSAVVMVYRDELRFYLHAMVWEKECLKVGRPCARYVEIRGII</sequence>
<dbReference type="OrthoDB" id="269227at2759"/>
<dbReference type="InterPro" id="IPR051871">
    <property type="entry name" value="GMC_Oxidoreductase-Related"/>
</dbReference>
<comment type="cofactor">
    <cofactor evidence="1">
        <name>FAD</name>
        <dbReference type="ChEBI" id="CHEBI:57692"/>
    </cofactor>
</comment>
<dbReference type="InterPro" id="IPR036188">
    <property type="entry name" value="FAD/NAD-bd_sf"/>
</dbReference>
<organism evidence="4 5">
    <name type="scientific">Rhododendron simsii</name>
    <name type="common">Sims's rhododendron</name>
    <dbReference type="NCBI Taxonomy" id="118357"/>
    <lineage>
        <taxon>Eukaryota</taxon>
        <taxon>Viridiplantae</taxon>
        <taxon>Streptophyta</taxon>
        <taxon>Embryophyta</taxon>
        <taxon>Tracheophyta</taxon>
        <taxon>Spermatophyta</taxon>
        <taxon>Magnoliopsida</taxon>
        <taxon>eudicotyledons</taxon>
        <taxon>Gunneridae</taxon>
        <taxon>Pentapetalae</taxon>
        <taxon>asterids</taxon>
        <taxon>Ericales</taxon>
        <taxon>Ericaceae</taxon>
        <taxon>Ericoideae</taxon>
        <taxon>Rhodoreae</taxon>
        <taxon>Rhododendron</taxon>
    </lineage>
</organism>
<keyword evidence="3" id="KW-0274">FAD</keyword>
<reference evidence="4" key="1">
    <citation type="submission" date="2019-11" db="EMBL/GenBank/DDBJ databases">
        <authorList>
            <person name="Liu Y."/>
            <person name="Hou J."/>
            <person name="Li T.-Q."/>
            <person name="Guan C.-H."/>
            <person name="Wu X."/>
            <person name="Wu H.-Z."/>
            <person name="Ling F."/>
            <person name="Zhang R."/>
            <person name="Shi X.-G."/>
            <person name="Ren J.-P."/>
            <person name="Chen E.-F."/>
            <person name="Sun J.-M."/>
        </authorList>
    </citation>
    <scope>NUCLEOTIDE SEQUENCE</scope>
    <source>
        <strain evidence="4">Adult_tree_wgs_1</strain>
        <tissue evidence="4">Leaves</tissue>
    </source>
</reference>
<evidence type="ECO:0000313" key="4">
    <source>
        <dbReference type="EMBL" id="KAF7145829.1"/>
    </source>
</evidence>
<comment type="caution">
    <text evidence="4">The sequence shown here is derived from an EMBL/GenBank/DDBJ whole genome shotgun (WGS) entry which is preliminary data.</text>
</comment>
<name>A0A834LRA9_RHOSS</name>
<evidence type="ECO:0000313" key="5">
    <source>
        <dbReference type="Proteomes" id="UP000626092"/>
    </source>
</evidence>
<accession>A0A834LRA9</accession>
<gene>
    <name evidence="4" type="ORF">RHSIM_Rhsim04G0179300</name>
</gene>
<evidence type="ECO:0000256" key="1">
    <source>
        <dbReference type="ARBA" id="ARBA00001974"/>
    </source>
</evidence>
<keyword evidence="5" id="KW-1185">Reference proteome</keyword>
<dbReference type="PANTHER" id="PTHR45968:SF2">
    <property type="entry name" value="(R)-MANDELONITRILE LYASE-LIKE"/>
    <property type="match status" value="1"/>
</dbReference>
<keyword evidence="2" id="KW-0285">Flavoprotein</keyword>
<dbReference type="PANTHER" id="PTHR45968">
    <property type="entry name" value="OSJNBA0019K04.7 PROTEIN"/>
    <property type="match status" value="1"/>
</dbReference>
<dbReference type="EMBL" id="WJXA01000004">
    <property type="protein sequence ID" value="KAF7145829.1"/>
    <property type="molecule type" value="Genomic_DNA"/>
</dbReference>
<dbReference type="AlphaFoldDB" id="A0A834LRA9"/>
<proteinExistence type="predicted"/>